<dbReference type="EMBL" id="AY228468">
    <property type="protein sequence ID" value="ABP35393.1"/>
    <property type="molecule type" value="Genomic_DNA"/>
</dbReference>
<sequence length="81" mass="8722">MPLLRMVRNAVSLPRPGPLIITSTRPIPRSINVRITFSAAVWAANGVPLLVPLNPQAPAEDQEITCPRTSVAVTMVLLKLA</sequence>
<name>A4QM56_PINKO</name>
<accession>A4QM56</accession>
<dbReference type="GeneID" id="5048401"/>
<reference evidence="1" key="1">
    <citation type="submission" date="2007-04" db="EMBL/GenBank/DDBJ databases">
        <authorList>
            <person name="Noh E.W."/>
            <person name="Lee J.S."/>
            <person name="Choi Y.I."/>
            <person name="Han M.S."/>
            <person name="Yi Y.S."/>
            <person name="Han S.U."/>
        </authorList>
    </citation>
    <scope>NUCLEOTIDE SEQUENCE</scope>
</reference>
<organism evidence="1">
    <name type="scientific">Pinus koraiensis</name>
    <name type="common">Korean pine</name>
    <dbReference type="NCBI Taxonomy" id="88728"/>
    <lineage>
        <taxon>Eukaryota</taxon>
        <taxon>Viridiplantae</taxon>
        <taxon>Streptophyta</taxon>
        <taxon>Embryophyta</taxon>
        <taxon>Tracheophyta</taxon>
        <taxon>Spermatophyta</taxon>
        <taxon>Pinopsida</taxon>
        <taxon>Pinidae</taxon>
        <taxon>Conifers I</taxon>
        <taxon>Pinales</taxon>
        <taxon>Pinaceae</taxon>
        <taxon>Pinus</taxon>
        <taxon>Pinus subgen. Strobus</taxon>
    </lineage>
</organism>
<keyword evidence="1" id="KW-0934">Plastid</keyword>
<keyword evidence="1" id="KW-0150">Chloroplast</keyword>
<dbReference type="AlphaFoldDB" id="A4QM56"/>
<evidence type="ECO:0000313" key="1">
    <source>
        <dbReference type="EMBL" id="ABP35393.1"/>
    </source>
</evidence>
<protein>
    <submittedName>
        <fullName evidence="1">ORF81b</fullName>
    </submittedName>
</protein>
<geneLocation type="chloroplast" evidence="1"/>
<dbReference type="RefSeq" id="YP_001152146.1">
    <property type="nucleotide sequence ID" value="NC_004677.2"/>
</dbReference>
<proteinExistence type="predicted"/>